<gene>
    <name evidence="10" type="primary">fusA</name>
    <name evidence="12" type="ORF">KSK55_07705</name>
</gene>
<accession>A0A8F5VRJ4</accession>
<dbReference type="GO" id="GO:0005525">
    <property type="term" value="F:GTP binding"/>
    <property type="evidence" value="ECO:0007669"/>
    <property type="project" value="UniProtKB-UniRule"/>
</dbReference>
<evidence type="ECO:0000256" key="3">
    <source>
        <dbReference type="ARBA" id="ARBA00017891"/>
    </source>
</evidence>
<dbReference type="CDD" id="cd16268">
    <property type="entry name" value="EF2_II"/>
    <property type="match status" value="1"/>
</dbReference>
<evidence type="ECO:0000259" key="11">
    <source>
        <dbReference type="PROSITE" id="PS51722"/>
    </source>
</evidence>
<evidence type="ECO:0000313" key="12">
    <source>
        <dbReference type="EMBL" id="QXO96243.1"/>
    </source>
</evidence>
<evidence type="ECO:0000256" key="4">
    <source>
        <dbReference type="ARBA" id="ARBA00022490"/>
    </source>
</evidence>
<keyword evidence="6 10" id="KW-0251">Elongation factor</keyword>
<dbReference type="FunFam" id="3.30.70.240:FF:000001">
    <property type="entry name" value="Elongation factor G"/>
    <property type="match status" value="1"/>
</dbReference>
<dbReference type="Pfam" id="PF03764">
    <property type="entry name" value="EFG_IV"/>
    <property type="match status" value="1"/>
</dbReference>
<dbReference type="Pfam" id="PF03144">
    <property type="entry name" value="GTP_EFTU_D2"/>
    <property type="match status" value="1"/>
</dbReference>
<evidence type="ECO:0000256" key="8">
    <source>
        <dbReference type="ARBA" id="ARBA00023134"/>
    </source>
</evidence>
<dbReference type="GO" id="GO:0003746">
    <property type="term" value="F:translation elongation factor activity"/>
    <property type="evidence" value="ECO:0007669"/>
    <property type="project" value="UniProtKB-UniRule"/>
</dbReference>
<organism evidence="12 13">
    <name type="scientific">Methanospirillum hungatei</name>
    <dbReference type="NCBI Taxonomy" id="2203"/>
    <lineage>
        <taxon>Archaea</taxon>
        <taxon>Methanobacteriati</taxon>
        <taxon>Methanobacteriota</taxon>
        <taxon>Stenosarchaea group</taxon>
        <taxon>Methanomicrobia</taxon>
        <taxon>Methanomicrobiales</taxon>
        <taxon>Methanospirillaceae</taxon>
        <taxon>Methanospirillum</taxon>
    </lineage>
</organism>
<keyword evidence="5 10" id="KW-0547">Nucleotide-binding</keyword>
<dbReference type="NCBIfam" id="TIGR00231">
    <property type="entry name" value="small_GTP"/>
    <property type="match status" value="1"/>
</dbReference>
<dbReference type="PROSITE" id="PS00301">
    <property type="entry name" value="G_TR_1"/>
    <property type="match status" value="1"/>
</dbReference>
<dbReference type="SMART" id="SM00838">
    <property type="entry name" value="EFG_C"/>
    <property type="match status" value="1"/>
</dbReference>
<dbReference type="CDD" id="cd01885">
    <property type="entry name" value="EF2"/>
    <property type="match status" value="1"/>
</dbReference>
<evidence type="ECO:0000313" key="13">
    <source>
        <dbReference type="Proteomes" id="UP000694228"/>
    </source>
</evidence>
<dbReference type="Proteomes" id="UP000694228">
    <property type="component" value="Chromosome"/>
</dbReference>
<keyword evidence="7 10" id="KW-0648">Protein biosynthesis</keyword>
<dbReference type="InterPro" id="IPR031157">
    <property type="entry name" value="G_TR_CS"/>
</dbReference>
<feature type="binding site" evidence="10">
    <location>
        <begin position="148"/>
        <end position="151"/>
    </location>
    <ligand>
        <name>GTP</name>
        <dbReference type="ChEBI" id="CHEBI:37565"/>
    </ligand>
</feature>
<keyword evidence="8 10" id="KW-0342">GTP-binding</keyword>
<dbReference type="InterPro" id="IPR004161">
    <property type="entry name" value="EFTu-like_2"/>
</dbReference>
<evidence type="ECO:0000256" key="10">
    <source>
        <dbReference type="HAMAP-Rule" id="MF_00054"/>
    </source>
</evidence>
<name>A0A8F5VRJ4_METHU</name>
<protein>
    <recommendedName>
        <fullName evidence="3 10">Elongation factor 2</fullName>
        <shortName evidence="10">EF-2</shortName>
    </recommendedName>
</protein>
<dbReference type="AlphaFoldDB" id="A0A8F5VRJ4"/>
<feature type="domain" description="Tr-type G" evidence="11">
    <location>
        <begin position="19"/>
        <end position="260"/>
    </location>
</feature>
<dbReference type="EMBL" id="CP077107">
    <property type="protein sequence ID" value="QXO96243.1"/>
    <property type="molecule type" value="Genomic_DNA"/>
</dbReference>
<dbReference type="GO" id="GO:0005829">
    <property type="term" value="C:cytosol"/>
    <property type="evidence" value="ECO:0007669"/>
    <property type="project" value="TreeGrafter"/>
</dbReference>
<dbReference type="InterPro" id="IPR000795">
    <property type="entry name" value="T_Tr_GTP-bd_dom"/>
</dbReference>
<evidence type="ECO:0000256" key="1">
    <source>
        <dbReference type="ARBA" id="ARBA00004496"/>
    </source>
</evidence>
<dbReference type="InterPro" id="IPR005517">
    <property type="entry name" value="Transl_elong_EFG/EF2_IV"/>
</dbReference>
<comment type="similarity">
    <text evidence="2 10">Belongs to the TRAFAC class translation factor GTPase superfamily. Classic translation factor GTPase family. EF-G/EF-2 subfamily.</text>
</comment>
<dbReference type="HAMAP" id="MF_00054_A">
    <property type="entry name" value="EF_G_EF_2_A"/>
    <property type="match status" value="1"/>
</dbReference>
<evidence type="ECO:0000256" key="2">
    <source>
        <dbReference type="ARBA" id="ARBA00005870"/>
    </source>
</evidence>
<feature type="binding site" evidence="10">
    <location>
        <begin position="28"/>
        <end position="35"/>
    </location>
    <ligand>
        <name>GTP</name>
        <dbReference type="ChEBI" id="CHEBI:37565"/>
    </ligand>
</feature>
<dbReference type="PANTHER" id="PTHR42908">
    <property type="entry name" value="TRANSLATION ELONGATION FACTOR-RELATED"/>
    <property type="match status" value="1"/>
</dbReference>
<feature type="modified residue" description="Diphthamide" evidence="10">
    <location>
        <position position="598"/>
    </location>
</feature>
<evidence type="ECO:0000256" key="9">
    <source>
        <dbReference type="ARBA" id="ARBA00024731"/>
    </source>
</evidence>
<evidence type="ECO:0000256" key="6">
    <source>
        <dbReference type="ARBA" id="ARBA00022768"/>
    </source>
</evidence>
<dbReference type="PANTHER" id="PTHR42908:SF3">
    <property type="entry name" value="ELONGATION FACTOR-LIKE GTPASE 1"/>
    <property type="match status" value="1"/>
</dbReference>
<dbReference type="InterPro" id="IPR005225">
    <property type="entry name" value="Small_GTP-bd"/>
</dbReference>
<dbReference type="OrthoDB" id="6290at2157"/>
<comment type="function">
    <text evidence="9 10">Catalyzes the GTP-dependent ribosomal translocation step during translation elongation. During this step, the ribosome changes from the pre-translocational (PRE) to the post-translocational (POST) state as the newly formed A-site-bound peptidyl-tRNA and P-site-bound deacylated tRNA move to the P and E sites, respectively. Catalyzes the coordinated movement of the two tRNA molecules, the mRNA and conformational changes in the ribosome.</text>
</comment>
<dbReference type="GO" id="GO:0003924">
    <property type="term" value="F:GTPase activity"/>
    <property type="evidence" value="ECO:0007669"/>
    <property type="project" value="InterPro"/>
</dbReference>
<proteinExistence type="inferred from homology"/>
<dbReference type="FunFam" id="3.40.50.300:FF:000684">
    <property type="entry name" value="Elongation factor 2"/>
    <property type="match status" value="1"/>
</dbReference>
<keyword evidence="4 10" id="KW-0963">Cytoplasm</keyword>
<reference evidence="12 13" key="1">
    <citation type="submission" date="2021-06" db="EMBL/GenBank/DDBJ databases">
        <title>Complete genome sequence of the secondary alcohol utilizing methanogen Methanospirillum hungatei strain GP1.</title>
        <authorList>
            <person name="Day L.A."/>
            <person name="Costa K.C."/>
        </authorList>
    </citation>
    <scope>NUCLEOTIDE SEQUENCE [LARGE SCALE GENOMIC DNA]</scope>
    <source>
        <strain evidence="12 13">GP1</strain>
    </source>
</reference>
<feature type="binding site" evidence="10">
    <location>
        <begin position="94"/>
        <end position="98"/>
    </location>
    <ligand>
        <name>GTP</name>
        <dbReference type="ChEBI" id="CHEBI:37565"/>
    </ligand>
</feature>
<evidence type="ECO:0000256" key="7">
    <source>
        <dbReference type="ARBA" id="ARBA00022917"/>
    </source>
</evidence>
<dbReference type="Pfam" id="PF00009">
    <property type="entry name" value="GTP_EFTU"/>
    <property type="match status" value="1"/>
</dbReference>
<dbReference type="FunFam" id="3.30.70.870:FF:000002">
    <property type="entry name" value="Translation elongation factor 2"/>
    <property type="match status" value="1"/>
</dbReference>
<dbReference type="PROSITE" id="PS51722">
    <property type="entry name" value="G_TR_2"/>
    <property type="match status" value="1"/>
</dbReference>
<dbReference type="InterPro" id="IPR004543">
    <property type="entry name" value="Transl_elong_EFG/EF2_arc"/>
</dbReference>
<dbReference type="Pfam" id="PF14492">
    <property type="entry name" value="EFG_III"/>
    <property type="match status" value="1"/>
</dbReference>
<dbReference type="GO" id="GO:1990904">
    <property type="term" value="C:ribonucleoprotein complex"/>
    <property type="evidence" value="ECO:0007669"/>
    <property type="project" value="TreeGrafter"/>
</dbReference>
<dbReference type="CDD" id="cd01514">
    <property type="entry name" value="Elongation_Factor_C"/>
    <property type="match status" value="1"/>
</dbReference>
<sequence length="731" mass="80464">MSRGKKTVERVMQLMNQPESIRNIGIVAHIDHGKTTLSDNLLSGAGIISEDLAGKACWMDSDEEEQARGITIDASNVSMVHEYNGKEYLINMIDTPGHVDFGGDVTRAMRAVDGAVVLVDAVEGTMPQTETVLRQALKERVKPVLFINKVDRLINELQVDEMEMQIRLGKVIDKVNKLIKGMNEEMYNNGWKLDAAGGTVAFGSALYNWAISVPYMKKSGISFKEVYEHCKKGEMKELGKKSPLCEVVLDMVVSFLPNPKEAQPRRVGVIWHGDINSPEGKGMMTCDPSAPSCLMVTDISFDPHAGEVATGRLFSGKLSRGNEMYIMGTAKKVNRLQQVGIFMGPTRVEVPELYAGNIAAVTGLKDAVVGSTVSSLMDMTPFESLEHYSEPVVTVAVEAKNMKDLPKLVDVLRQVAKEDPTLRVNINEETGEHLISGMGELHLEIITGRIKRDKGVEIITSEPIVVYRETITQELTDAVEGKSPNRHNRFYFTLHPLPEHVVDMIKGHEISMNQESLERRDAMVKAGFEKDEAKSVKDIYATNILLDMTKGIQYLNETMELIIDGIHEALDGGPLADEPVQNMLIKLVDVKLHEDAIHRGPAQVIPAVRSAIKGGMLLAGDSLLEPMQKLHITVPQDHMGSATSQIQSRRGQVFDMTSEGDTITVIGKAPVAELFGFAGDVRSATEGRAMWNSEFAGFEIVPAGSAKDIVLQIRKRKGLKEELPKPADYLA</sequence>
<comment type="subcellular location">
    <subcellularLocation>
        <location evidence="1 10">Cytoplasm</location>
    </subcellularLocation>
</comment>
<dbReference type="NCBIfam" id="TIGR00490">
    <property type="entry name" value="aEF-2"/>
    <property type="match status" value="1"/>
</dbReference>
<dbReference type="CDD" id="cd16261">
    <property type="entry name" value="EF2_snRNP_III"/>
    <property type="match status" value="1"/>
</dbReference>
<dbReference type="InterPro" id="IPR041095">
    <property type="entry name" value="EFG_II"/>
</dbReference>
<dbReference type="CDD" id="cd01681">
    <property type="entry name" value="aeEF2_snRNP_like_IV"/>
    <property type="match status" value="1"/>
</dbReference>
<dbReference type="SMART" id="SM00889">
    <property type="entry name" value="EFG_IV"/>
    <property type="match status" value="1"/>
</dbReference>
<evidence type="ECO:0000256" key="5">
    <source>
        <dbReference type="ARBA" id="ARBA00022741"/>
    </source>
</evidence>
<dbReference type="Pfam" id="PF00679">
    <property type="entry name" value="EFG_C"/>
    <property type="match status" value="1"/>
</dbReference>
<dbReference type="InterPro" id="IPR000640">
    <property type="entry name" value="EFG_V-like"/>
</dbReference>